<organism evidence="1 2">
    <name type="scientific">Aminivibrio pyruvatiphilus</name>
    <dbReference type="NCBI Taxonomy" id="1005740"/>
    <lineage>
        <taxon>Bacteria</taxon>
        <taxon>Thermotogati</taxon>
        <taxon>Synergistota</taxon>
        <taxon>Synergistia</taxon>
        <taxon>Synergistales</taxon>
        <taxon>Aminobacteriaceae</taxon>
        <taxon>Aminivibrio</taxon>
    </lineage>
</organism>
<dbReference type="RefSeq" id="WP_133955949.1">
    <property type="nucleotide sequence ID" value="NZ_SORI01000002.1"/>
</dbReference>
<evidence type="ECO:0000313" key="1">
    <source>
        <dbReference type="EMBL" id="TDY63101.1"/>
    </source>
</evidence>
<gene>
    <name evidence="1" type="ORF">C8D99_10282</name>
</gene>
<proteinExistence type="predicted"/>
<dbReference type="Proteomes" id="UP000295066">
    <property type="component" value="Unassembled WGS sequence"/>
</dbReference>
<dbReference type="EMBL" id="SORI01000002">
    <property type="protein sequence ID" value="TDY63101.1"/>
    <property type="molecule type" value="Genomic_DNA"/>
</dbReference>
<dbReference type="AlphaFoldDB" id="A0A4V3HGX5"/>
<reference evidence="1 2" key="1">
    <citation type="submission" date="2019-03" db="EMBL/GenBank/DDBJ databases">
        <title>Genomic Encyclopedia of Type Strains, Phase IV (KMG-IV): sequencing the most valuable type-strain genomes for metagenomic binning, comparative biology and taxonomic classification.</title>
        <authorList>
            <person name="Goeker M."/>
        </authorList>
    </citation>
    <scope>NUCLEOTIDE SEQUENCE [LARGE SCALE GENOMIC DNA]</scope>
    <source>
        <strain evidence="1 2">DSM 25964</strain>
    </source>
</reference>
<name>A0A4V3HGX5_9BACT</name>
<keyword evidence="2" id="KW-1185">Reference proteome</keyword>
<dbReference type="OrthoDB" id="5372599at2"/>
<sequence length="297" mass="31150">MKCQFTLTVSEGKRLIAKAIASLPEVRKALSDGMILLKGGTTVSALSEELCGQPLRISGRVTPRGTVSSGAAEPEGAHSLLLRRGMAEKADGRLAEIAREMGPDDVCVCGANLIDPWGGAAMMAGKDLCGEPGSVIPALESEGVRCYVAAGLEKLSPVPLREACGNAGRKASVWAMGMAVGLVPVPGRVVTELDALALLGWPRRWLVGRGGISGAEGASTFLVEDGSEETIRALLGLLRNIKGAVTSGIPSSMEECLRCGPGRPWHLGCVYGRNTQFGRDSDEKSDWNGDHRTVSEN</sequence>
<protein>
    <submittedName>
        <fullName evidence="1">Uncharacterized protein</fullName>
    </submittedName>
</protein>
<comment type="caution">
    <text evidence="1">The sequence shown here is derived from an EMBL/GenBank/DDBJ whole genome shotgun (WGS) entry which is preliminary data.</text>
</comment>
<evidence type="ECO:0000313" key="2">
    <source>
        <dbReference type="Proteomes" id="UP000295066"/>
    </source>
</evidence>
<accession>A0A4V3HGX5</accession>